<evidence type="ECO:0000259" key="3">
    <source>
        <dbReference type="Pfam" id="PF00884"/>
    </source>
</evidence>
<dbReference type="SUPFAM" id="SSF53649">
    <property type="entry name" value="Alkaline phosphatase-like"/>
    <property type="match status" value="1"/>
</dbReference>
<keyword evidence="1" id="KW-0479">Metal-binding</keyword>
<gene>
    <name evidence="4" type="ORF">QEH52_14250</name>
</gene>
<dbReference type="Pfam" id="PF00884">
    <property type="entry name" value="Sulfatase"/>
    <property type="match status" value="1"/>
</dbReference>
<evidence type="ECO:0000313" key="5">
    <source>
        <dbReference type="Proteomes" id="UP001225316"/>
    </source>
</evidence>
<accession>A0ABU1AX06</accession>
<dbReference type="CDD" id="cd16027">
    <property type="entry name" value="SGSH"/>
    <property type="match status" value="1"/>
</dbReference>
<reference evidence="4 5" key="1">
    <citation type="submission" date="2023-04" db="EMBL/GenBank/DDBJ databases">
        <title>A novel bacteria isolated from coastal sediment.</title>
        <authorList>
            <person name="Liu X.-J."/>
            <person name="Du Z.-J."/>
        </authorList>
    </citation>
    <scope>NUCLEOTIDE SEQUENCE [LARGE SCALE GENOMIC DNA]</scope>
    <source>
        <strain evidence="4 5">SDUM461003</strain>
    </source>
</reference>
<dbReference type="PANTHER" id="PTHR45953">
    <property type="entry name" value="IDURONATE 2-SULFATASE"/>
    <property type="match status" value="1"/>
</dbReference>
<dbReference type="InterPro" id="IPR000917">
    <property type="entry name" value="Sulfatase_N"/>
</dbReference>
<dbReference type="PANTHER" id="PTHR45953:SF1">
    <property type="entry name" value="IDURONATE 2-SULFATASE"/>
    <property type="match status" value="1"/>
</dbReference>
<dbReference type="EMBL" id="JARXHW010000037">
    <property type="protein sequence ID" value="MDQ8208684.1"/>
    <property type="molecule type" value="Genomic_DNA"/>
</dbReference>
<evidence type="ECO:0000313" key="4">
    <source>
        <dbReference type="EMBL" id="MDQ8208684.1"/>
    </source>
</evidence>
<dbReference type="Gene3D" id="3.40.720.10">
    <property type="entry name" value="Alkaline Phosphatase, subunit A"/>
    <property type="match status" value="1"/>
</dbReference>
<feature type="domain" description="Sulfatase N-terminal" evidence="3">
    <location>
        <begin position="6"/>
        <end position="281"/>
    </location>
</feature>
<keyword evidence="5" id="KW-1185">Reference proteome</keyword>
<sequence length="451" mass="51075">MSVEHPNILYFVCHDLGRHLGIYDALVQSPHLDAFAHSGTTFTQAYCNSPCCSPSRACAMTGRYAQSTGAIGLSHMGWSLPQSESTITDYLKAGGYETAHAGLAHERLPGENAYEVEMEKEWDDWQAHRAVDHAIKYLESRDRSRPFYLNIGTQQVHDTAWHLADELYGGAVAPEDVHVPLQFPDTKATRCALGKFQAAIRFLDTQFQRLLDALEAHGYADNTIVVFTTDHGMAGLRSKGTLYDHGTETALMLRGPGIPAGKRFSDLIPNIDILPTLLEACNLPVPEQVEGRSFWPLMQGRVYQPNDAIFIERNFHGQSKGGGVPGYEDRYDPVRSIRTRDFHYLLHCKPEANLHQWQVFEIPPEHRGDDSRFFSAWPAFDQPRGEEELYHVAVDPLENFDVAQRPEFREIKQQLKERLLEWMTERQDFALSGDVPERLHAPGWGEFDQLS</sequence>
<dbReference type="RefSeq" id="WP_308951322.1">
    <property type="nucleotide sequence ID" value="NZ_JARXHW010000037.1"/>
</dbReference>
<dbReference type="Proteomes" id="UP001225316">
    <property type="component" value="Unassembled WGS sequence"/>
</dbReference>
<evidence type="ECO:0000256" key="1">
    <source>
        <dbReference type="ARBA" id="ARBA00022723"/>
    </source>
</evidence>
<comment type="caution">
    <text evidence="4">The sequence shown here is derived from an EMBL/GenBank/DDBJ whole genome shotgun (WGS) entry which is preliminary data.</text>
</comment>
<evidence type="ECO:0000256" key="2">
    <source>
        <dbReference type="ARBA" id="ARBA00022801"/>
    </source>
</evidence>
<protein>
    <submittedName>
        <fullName evidence="4">Sulfatase</fullName>
    </submittedName>
</protein>
<name>A0ABU1AX06_9BACT</name>
<proteinExistence type="predicted"/>
<dbReference type="InterPro" id="IPR017850">
    <property type="entry name" value="Alkaline_phosphatase_core_sf"/>
</dbReference>
<organism evidence="4 5">
    <name type="scientific">Thalassobacterium maritimum</name>
    <dbReference type="NCBI Taxonomy" id="3041265"/>
    <lineage>
        <taxon>Bacteria</taxon>
        <taxon>Pseudomonadati</taxon>
        <taxon>Verrucomicrobiota</taxon>
        <taxon>Opitutia</taxon>
        <taxon>Puniceicoccales</taxon>
        <taxon>Coraliomargaritaceae</taxon>
        <taxon>Thalassobacterium</taxon>
    </lineage>
</organism>
<keyword evidence="2" id="KW-0378">Hydrolase</keyword>